<keyword evidence="3" id="KW-1185">Reference proteome</keyword>
<sequence length="189" mass="20077">MANSAQRIEMSFDNMRKIGMVLCAVLVLIAIATIAVFGSALVVACQSILNGAVVIEGVVELGEGGSIALPNLALWAVLLLAGEFTLSSISFDVARRQSPFTIRHARMIAIIACLFAINAVMGSLQIGSDLKIMMGNYMLSCRMNSALLQIGDSGITLDVGSIIAMMVAFALSIFWRYGALLQSQSDDLV</sequence>
<feature type="transmembrane region" description="Helical" evidence="1">
    <location>
        <begin position="107"/>
        <end position="126"/>
    </location>
</feature>
<keyword evidence="1" id="KW-0812">Transmembrane</keyword>
<evidence type="ECO:0000313" key="3">
    <source>
        <dbReference type="Proteomes" id="UP000361836"/>
    </source>
</evidence>
<accession>A0A5K1JDV4</accession>
<gene>
    <name evidence="2" type="ORF">KCJAJFAP_01082</name>
</gene>
<dbReference type="AlphaFoldDB" id="A0A5K1JDV4"/>
<protein>
    <recommendedName>
        <fullName evidence="4">DUF2975 domain-containing protein</fullName>
    </recommendedName>
</protein>
<dbReference type="EMBL" id="CABWIE010000036">
    <property type="protein sequence ID" value="VWM02180.1"/>
    <property type="molecule type" value="Genomic_DNA"/>
</dbReference>
<proteinExistence type="predicted"/>
<evidence type="ECO:0000313" key="2">
    <source>
        <dbReference type="EMBL" id="VWM02180.1"/>
    </source>
</evidence>
<keyword evidence="1" id="KW-1133">Transmembrane helix</keyword>
<evidence type="ECO:0008006" key="4">
    <source>
        <dbReference type="Google" id="ProtNLM"/>
    </source>
</evidence>
<name>A0A5K1JDV4_9ACTN</name>
<feature type="transmembrane region" description="Helical" evidence="1">
    <location>
        <begin position="68"/>
        <end position="86"/>
    </location>
</feature>
<dbReference type="Proteomes" id="UP000361836">
    <property type="component" value="Unassembled WGS sequence"/>
</dbReference>
<evidence type="ECO:0000256" key="1">
    <source>
        <dbReference type="SAM" id="Phobius"/>
    </source>
</evidence>
<organism evidence="2 3">
    <name type="scientific">Collinsella aerofaciens</name>
    <dbReference type="NCBI Taxonomy" id="74426"/>
    <lineage>
        <taxon>Bacteria</taxon>
        <taxon>Bacillati</taxon>
        <taxon>Actinomycetota</taxon>
        <taxon>Coriobacteriia</taxon>
        <taxon>Coriobacteriales</taxon>
        <taxon>Coriobacteriaceae</taxon>
        <taxon>Collinsella</taxon>
    </lineage>
</organism>
<reference evidence="2 3" key="1">
    <citation type="submission" date="2019-10" db="EMBL/GenBank/DDBJ databases">
        <authorList>
            <person name="Wolf R A."/>
        </authorList>
    </citation>
    <scope>NUCLEOTIDE SEQUENCE [LARGE SCALE GENOMIC DNA]</scope>
    <source>
        <strain evidence="2">Collinsella_aerofaciens_MC2</strain>
    </source>
</reference>
<feature type="transmembrane region" description="Helical" evidence="1">
    <location>
        <begin position="146"/>
        <end position="175"/>
    </location>
</feature>
<keyword evidence="1" id="KW-0472">Membrane</keyword>
<dbReference type="RefSeq" id="WP_152077152.1">
    <property type="nucleotide sequence ID" value="NZ_CAAKNU010000054.1"/>
</dbReference>